<proteinExistence type="predicted"/>
<keyword evidence="2" id="KW-1185">Reference proteome</keyword>
<dbReference type="PANTHER" id="PTHR13994:SF13">
    <property type="entry name" value="FI03680P"/>
    <property type="match status" value="1"/>
</dbReference>
<dbReference type="OrthoDB" id="447842at2759"/>
<dbReference type="AlphaFoldDB" id="A0A4D9CW88"/>
<dbReference type="GO" id="GO:0051287">
    <property type="term" value="F:NAD binding"/>
    <property type="evidence" value="ECO:0007669"/>
    <property type="project" value="TreeGrafter"/>
</dbReference>
<sequence length="238" mass="26263">MITHWLEEGKQCNLPHGPTHQVGVGAFVLDKGGENILAVQEESGPLRGTRVWKVGASLMADLGKVVGVSREDGHVRIVVSRISGSIQALGASDLFEALNWKQLNRKTLVDRTRSVLTEKVLEMVKARAENEVEVGKAAQEKERLAEKELEMVKTQADARVLWAEARAIKAELETPVIRLKAKNLEILRLGHSVNLRHAIGKCIEGMARGRAHSPLVESFQEEEVLPRLGLKPTSRVTI</sequence>
<name>A0A4D9CW88_9STRA</name>
<protein>
    <submittedName>
        <fullName evidence="1">Uncharacterized protein</fullName>
    </submittedName>
</protein>
<comment type="caution">
    <text evidence="1">The sequence shown here is derived from an EMBL/GenBank/DDBJ whole genome shotgun (WGS) entry which is preliminary data.</text>
</comment>
<dbReference type="GO" id="GO:0035529">
    <property type="term" value="F:NADH pyrophosphatase activity"/>
    <property type="evidence" value="ECO:0007669"/>
    <property type="project" value="TreeGrafter"/>
</dbReference>
<evidence type="ECO:0000313" key="1">
    <source>
        <dbReference type="EMBL" id="TFJ83450.1"/>
    </source>
</evidence>
<dbReference type="PANTHER" id="PTHR13994">
    <property type="entry name" value="NUDIX HYDROLASE RELATED"/>
    <property type="match status" value="1"/>
</dbReference>
<organism evidence="1 2">
    <name type="scientific">Nannochloropsis salina CCMP1776</name>
    <dbReference type="NCBI Taxonomy" id="1027361"/>
    <lineage>
        <taxon>Eukaryota</taxon>
        <taxon>Sar</taxon>
        <taxon>Stramenopiles</taxon>
        <taxon>Ochrophyta</taxon>
        <taxon>Eustigmatophyceae</taxon>
        <taxon>Eustigmatales</taxon>
        <taxon>Monodopsidaceae</taxon>
        <taxon>Microchloropsis</taxon>
        <taxon>Microchloropsis salina</taxon>
    </lineage>
</organism>
<dbReference type="Proteomes" id="UP000355283">
    <property type="component" value="Unassembled WGS sequence"/>
</dbReference>
<dbReference type="InterPro" id="IPR003293">
    <property type="entry name" value="Nudix_hydrolase6-like"/>
</dbReference>
<reference evidence="1 2" key="1">
    <citation type="submission" date="2019-01" db="EMBL/GenBank/DDBJ databases">
        <title>Nuclear Genome Assembly of the Microalgal Biofuel strain Nannochloropsis salina CCMP1776.</title>
        <authorList>
            <person name="Hovde B."/>
        </authorList>
    </citation>
    <scope>NUCLEOTIDE SEQUENCE [LARGE SCALE GENOMIC DNA]</scope>
    <source>
        <strain evidence="1 2">CCMP1776</strain>
    </source>
</reference>
<gene>
    <name evidence="1" type="ORF">NSK_005290</name>
</gene>
<dbReference type="GO" id="GO:0047631">
    <property type="term" value="F:ADP-ribose diphosphatase activity"/>
    <property type="evidence" value="ECO:0007669"/>
    <property type="project" value="TreeGrafter"/>
</dbReference>
<accession>A0A4D9CW88</accession>
<dbReference type="EMBL" id="SDOX01000036">
    <property type="protein sequence ID" value="TFJ83450.1"/>
    <property type="molecule type" value="Genomic_DNA"/>
</dbReference>
<evidence type="ECO:0000313" key="2">
    <source>
        <dbReference type="Proteomes" id="UP000355283"/>
    </source>
</evidence>